<keyword evidence="1" id="KW-0472">Membrane</keyword>
<keyword evidence="3" id="KW-1185">Reference proteome</keyword>
<evidence type="ECO:0000313" key="3">
    <source>
        <dbReference type="Proteomes" id="UP000237883"/>
    </source>
</evidence>
<gene>
    <name evidence="2" type="ORF">C5Q96_01205</name>
</gene>
<protein>
    <submittedName>
        <fullName evidence="2">Uncharacterized protein</fullName>
    </submittedName>
</protein>
<organism evidence="2 3">
    <name type="scientific">Mogibacterium diversum</name>
    <dbReference type="NCBI Taxonomy" id="114527"/>
    <lineage>
        <taxon>Bacteria</taxon>
        <taxon>Bacillati</taxon>
        <taxon>Bacillota</taxon>
        <taxon>Clostridia</taxon>
        <taxon>Peptostreptococcales</taxon>
        <taxon>Anaerovoracaceae</taxon>
        <taxon>Mogibacterium</taxon>
    </lineage>
</organism>
<dbReference type="EMBL" id="CP027228">
    <property type="protein sequence ID" value="AVM47558.1"/>
    <property type="molecule type" value="Genomic_DNA"/>
</dbReference>
<accession>A0A2S0L2N2</accession>
<dbReference type="RefSeq" id="WP_106056451.1">
    <property type="nucleotide sequence ID" value="NZ_CAURSC010000001.1"/>
</dbReference>
<sequence length="170" mass="18926">MNILKGNVNINAPAEVVQIALKGLLSYKGVDNPQSYSLDRKAIKTLQKTPEGRNLSGLLINIKTLKFDIVSTSGGTSNLSYEAEPRGYKAPLPIFLFVESGLLFLIGIMAQIITEMLPLAIICYIVGALLIAVTFVFAIPTRNRFEKIIQKLLLPRLDRYIDIINEHIER</sequence>
<feature type="transmembrane region" description="Helical" evidence="1">
    <location>
        <begin position="94"/>
        <end position="113"/>
    </location>
</feature>
<dbReference type="OrthoDB" id="2082790at2"/>
<evidence type="ECO:0000313" key="2">
    <source>
        <dbReference type="EMBL" id="AVM47558.1"/>
    </source>
</evidence>
<reference evidence="3" key="1">
    <citation type="submission" date="2018-02" db="EMBL/GenBank/DDBJ databases">
        <authorList>
            <person name="Holder M.E."/>
            <person name="Ajami N.J."/>
            <person name="Petrosino J.F."/>
        </authorList>
    </citation>
    <scope>NUCLEOTIDE SEQUENCE [LARGE SCALE GENOMIC DNA]</scope>
    <source>
        <strain evidence="3">CCUG 47132</strain>
    </source>
</reference>
<evidence type="ECO:0000256" key="1">
    <source>
        <dbReference type="SAM" id="Phobius"/>
    </source>
</evidence>
<name>A0A2S0L2N2_9FIRM</name>
<dbReference type="KEGG" id="mdv:C5Q96_01205"/>
<keyword evidence="1" id="KW-0812">Transmembrane</keyword>
<proteinExistence type="predicted"/>
<feature type="transmembrane region" description="Helical" evidence="1">
    <location>
        <begin position="119"/>
        <end position="139"/>
    </location>
</feature>
<dbReference type="Proteomes" id="UP000237883">
    <property type="component" value="Chromosome"/>
</dbReference>
<keyword evidence="1" id="KW-1133">Transmembrane helix</keyword>
<dbReference type="GeneID" id="78390868"/>
<dbReference type="AlphaFoldDB" id="A0A2S0L2N2"/>